<reference evidence="1 2" key="1">
    <citation type="submission" date="2024-04" db="EMBL/GenBank/DDBJ databases">
        <title>Bacterial endophytes with biocontrol capabilities against important plant pathogens.</title>
        <authorList>
            <person name="Alayande K.A."/>
        </authorList>
    </citation>
    <scope>NUCLEOTIDE SEQUENCE [LARGE SCALE GENOMIC DNA]</scope>
    <source>
        <strain evidence="1 2">KV22</strain>
    </source>
</reference>
<keyword evidence="2" id="KW-1185">Reference proteome</keyword>
<evidence type="ECO:0000313" key="2">
    <source>
        <dbReference type="Proteomes" id="UP001455088"/>
    </source>
</evidence>
<organism evidence="1 2">
    <name type="scientific">Stenotrophomonas bentonitica</name>
    <dbReference type="NCBI Taxonomy" id="1450134"/>
    <lineage>
        <taxon>Bacteria</taxon>
        <taxon>Pseudomonadati</taxon>
        <taxon>Pseudomonadota</taxon>
        <taxon>Gammaproteobacteria</taxon>
        <taxon>Lysobacterales</taxon>
        <taxon>Lysobacteraceae</taxon>
        <taxon>Stenotrophomonas</taxon>
    </lineage>
</organism>
<evidence type="ECO:0000313" key="1">
    <source>
        <dbReference type="EMBL" id="MEL3955455.1"/>
    </source>
</evidence>
<dbReference type="RefSeq" id="WP_070471446.1">
    <property type="nucleotide sequence ID" value="NZ_JBBYHY010000011.1"/>
</dbReference>
<name>A0ABU9JUB4_9GAMM</name>
<protein>
    <submittedName>
        <fullName evidence="1">Uncharacterized protein</fullName>
    </submittedName>
</protein>
<dbReference type="Proteomes" id="UP001455088">
    <property type="component" value="Unassembled WGS sequence"/>
</dbReference>
<dbReference type="EMBL" id="JBBYHY010000011">
    <property type="protein sequence ID" value="MEL3955455.1"/>
    <property type="molecule type" value="Genomic_DNA"/>
</dbReference>
<sequence>MKFRAKLQMEMKTADQRGVVTLSFVPLDAGVPQMTLSVSPAAAAGMEVGRIYSFTAEVEPEDEVA</sequence>
<accession>A0ABU9JUB4</accession>
<proteinExistence type="predicted"/>
<comment type="caution">
    <text evidence="1">The sequence shown here is derived from an EMBL/GenBank/DDBJ whole genome shotgun (WGS) entry which is preliminary data.</text>
</comment>
<gene>
    <name evidence="1" type="ORF">AAE039_18000</name>
</gene>